<evidence type="ECO:0000256" key="1">
    <source>
        <dbReference type="SAM" id="Coils"/>
    </source>
</evidence>
<feature type="non-terminal residue" evidence="3">
    <location>
        <position position="1"/>
    </location>
</feature>
<reference evidence="3 4" key="1">
    <citation type="submission" date="2024-05" db="EMBL/GenBank/DDBJ databases">
        <title>Genome sequencing and assembly of Indian major carp, Cirrhinus mrigala (Hamilton, 1822).</title>
        <authorList>
            <person name="Mohindra V."/>
            <person name="Chowdhury L.M."/>
            <person name="Lal K."/>
            <person name="Jena J.K."/>
        </authorList>
    </citation>
    <scope>NUCLEOTIDE SEQUENCE [LARGE SCALE GENOMIC DNA]</scope>
    <source>
        <strain evidence="3">CM1030</strain>
        <tissue evidence="3">Blood</tissue>
    </source>
</reference>
<evidence type="ECO:0000259" key="2">
    <source>
        <dbReference type="Pfam" id="PF25600"/>
    </source>
</evidence>
<proteinExistence type="predicted"/>
<dbReference type="InterPro" id="IPR058030">
    <property type="entry name" value="TRIM8/14/16/25/29/45/65_CC"/>
</dbReference>
<keyword evidence="1" id="KW-0175">Coiled coil</keyword>
<comment type="caution">
    <text evidence="3">The sequence shown here is derived from an EMBL/GenBank/DDBJ whole genome shotgun (WGS) entry which is preliminary data.</text>
</comment>
<keyword evidence="4" id="KW-1185">Reference proteome</keyword>
<dbReference type="EMBL" id="JAMKFB020000003">
    <property type="protein sequence ID" value="KAL0198890.1"/>
    <property type="molecule type" value="Genomic_DNA"/>
</dbReference>
<organism evidence="3 4">
    <name type="scientific">Cirrhinus mrigala</name>
    <name type="common">Mrigala</name>
    <dbReference type="NCBI Taxonomy" id="683832"/>
    <lineage>
        <taxon>Eukaryota</taxon>
        <taxon>Metazoa</taxon>
        <taxon>Chordata</taxon>
        <taxon>Craniata</taxon>
        <taxon>Vertebrata</taxon>
        <taxon>Euteleostomi</taxon>
        <taxon>Actinopterygii</taxon>
        <taxon>Neopterygii</taxon>
        <taxon>Teleostei</taxon>
        <taxon>Ostariophysi</taxon>
        <taxon>Cypriniformes</taxon>
        <taxon>Cyprinidae</taxon>
        <taxon>Labeoninae</taxon>
        <taxon>Labeonini</taxon>
        <taxon>Cirrhinus</taxon>
    </lineage>
</organism>
<sequence length="108" mass="12637">TTLEDNERIFTELILSIKRRHSEVKQLIRDQERAAVRRAEGRLKQLEQEIADLRKRDAELKQFLEIHPIHFLQRFPTAVPELTGLAVSSHLSFDAVVNTAFQLRDKLH</sequence>
<evidence type="ECO:0000313" key="4">
    <source>
        <dbReference type="Proteomes" id="UP001529510"/>
    </source>
</evidence>
<feature type="coiled-coil region" evidence="1">
    <location>
        <begin position="29"/>
        <end position="63"/>
    </location>
</feature>
<accession>A0ABD0RN87</accession>
<evidence type="ECO:0000313" key="3">
    <source>
        <dbReference type="EMBL" id="KAL0198890.1"/>
    </source>
</evidence>
<feature type="non-terminal residue" evidence="3">
    <location>
        <position position="108"/>
    </location>
</feature>
<gene>
    <name evidence="3" type="ORF">M9458_007430</name>
</gene>
<protein>
    <recommendedName>
        <fullName evidence="2">TRIM8/14/16/25/29/45/65 coiled-coil region domain-containing protein</fullName>
    </recommendedName>
</protein>
<dbReference type="Pfam" id="PF25600">
    <property type="entry name" value="TRIM_CC"/>
    <property type="match status" value="1"/>
</dbReference>
<feature type="domain" description="TRIM8/14/16/25/29/45/65 coiled-coil region" evidence="2">
    <location>
        <begin position="2"/>
        <end position="107"/>
    </location>
</feature>
<name>A0ABD0RN87_CIRMR</name>
<dbReference type="AlphaFoldDB" id="A0ABD0RN87"/>
<dbReference type="Proteomes" id="UP001529510">
    <property type="component" value="Unassembled WGS sequence"/>
</dbReference>